<keyword evidence="6 8" id="KW-1133">Transmembrane helix</keyword>
<evidence type="ECO:0000256" key="8">
    <source>
        <dbReference type="RuleBase" id="RU363041"/>
    </source>
</evidence>
<dbReference type="HOGENOM" id="CLU_054750_1_0_5"/>
<feature type="transmembrane region" description="Helical" evidence="8">
    <location>
        <begin position="88"/>
        <end position="109"/>
    </location>
</feature>
<dbReference type="InterPro" id="IPR052017">
    <property type="entry name" value="TSUP"/>
</dbReference>
<evidence type="ECO:0000313" key="9">
    <source>
        <dbReference type="EMBL" id="ABD04848.1"/>
    </source>
</evidence>
<evidence type="ECO:0000256" key="6">
    <source>
        <dbReference type="ARBA" id="ARBA00022989"/>
    </source>
</evidence>
<evidence type="ECO:0000256" key="4">
    <source>
        <dbReference type="ARBA" id="ARBA00022475"/>
    </source>
</evidence>
<dbReference type="PANTHER" id="PTHR30269">
    <property type="entry name" value="TRANSMEMBRANE PROTEIN YFCA"/>
    <property type="match status" value="1"/>
</dbReference>
<protein>
    <recommendedName>
        <fullName evidence="8">Probable membrane transporter protein</fullName>
    </recommendedName>
</protein>
<dbReference type="AlphaFoldDB" id="Q2J3W2"/>
<dbReference type="GO" id="GO:0005886">
    <property type="term" value="C:plasma membrane"/>
    <property type="evidence" value="ECO:0007669"/>
    <property type="project" value="UniProtKB-SubCell"/>
</dbReference>
<keyword evidence="5 8" id="KW-0812">Transmembrane</keyword>
<feature type="transmembrane region" description="Helical" evidence="8">
    <location>
        <begin position="116"/>
        <end position="136"/>
    </location>
</feature>
<reference evidence="9 10" key="1">
    <citation type="submission" date="2006-01" db="EMBL/GenBank/DDBJ databases">
        <title>Complete sequence of Rhodopseudomonas palustris HaA2.</title>
        <authorList>
            <consortium name="US DOE Joint Genome Institute"/>
            <person name="Copeland A."/>
            <person name="Lucas S."/>
            <person name="Lapidus A."/>
            <person name="Barry K."/>
            <person name="Detter J.C."/>
            <person name="Glavina T."/>
            <person name="Hammon N."/>
            <person name="Israni S."/>
            <person name="Pitluck S."/>
            <person name="Chain P."/>
            <person name="Malfatti S."/>
            <person name="Shin M."/>
            <person name="Vergez L."/>
            <person name="Schmutz J."/>
            <person name="Larimer F."/>
            <person name="Land M."/>
            <person name="Hauser L."/>
            <person name="Pelletier D.A."/>
            <person name="Kyrpides N."/>
            <person name="Anderson I."/>
            <person name="Oda Y."/>
            <person name="Harwood C.S."/>
            <person name="Richardson P."/>
        </authorList>
    </citation>
    <scope>NUCLEOTIDE SEQUENCE [LARGE SCALE GENOMIC DNA]</scope>
    <source>
        <strain evidence="9 10">HaA2</strain>
    </source>
</reference>
<accession>Q2J3W2</accession>
<dbReference type="STRING" id="316058.RPB_0136"/>
<dbReference type="EMBL" id="CP000250">
    <property type="protein sequence ID" value="ABD04848.1"/>
    <property type="molecule type" value="Genomic_DNA"/>
</dbReference>
<comment type="similarity">
    <text evidence="2 8">Belongs to the 4-toluene sulfonate uptake permease (TSUP) (TC 2.A.102) family.</text>
</comment>
<proteinExistence type="inferred from homology"/>
<feature type="transmembrane region" description="Helical" evidence="8">
    <location>
        <begin position="207"/>
        <end position="225"/>
    </location>
</feature>
<organism evidence="9 10">
    <name type="scientific">Rhodopseudomonas palustris (strain HaA2)</name>
    <dbReference type="NCBI Taxonomy" id="316058"/>
    <lineage>
        <taxon>Bacteria</taxon>
        <taxon>Pseudomonadati</taxon>
        <taxon>Pseudomonadota</taxon>
        <taxon>Alphaproteobacteria</taxon>
        <taxon>Hyphomicrobiales</taxon>
        <taxon>Nitrobacteraceae</taxon>
        <taxon>Rhodopseudomonas</taxon>
    </lineage>
</organism>
<gene>
    <name evidence="9" type="ordered locus">RPB_0136</name>
</gene>
<feature type="transmembrane region" description="Helical" evidence="8">
    <location>
        <begin position="181"/>
        <end position="201"/>
    </location>
</feature>
<dbReference type="OrthoDB" id="7345770at2"/>
<comment type="subcellular location">
    <subcellularLocation>
        <location evidence="1 8">Cell membrane</location>
        <topology evidence="1 8">Multi-pass membrane protein</topology>
    </subcellularLocation>
</comment>
<keyword evidence="7 8" id="KW-0472">Membrane</keyword>
<name>Q2J3W2_RHOP2</name>
<dbReference type="eggNOG" id="COG0730">
    <property type="taxonomic scope" value="Bacteria"/>
</dbReference>
<evidence type="ECO:0000313" key="10">
    <source>
        <dbReference type="Proteomes" id="UP000008809"/>
    </source>
</evidence>
<keyword evidence="4 8" id="KW-1003">Cell membrane</keyword>
<dbReference type="KEGG" id="rpb:RPB_0136"/>
<dbReference type="Pfam" id="PF01925">
    <property type="entry name" value="TauE"/>
    <property type="match status" value="1"/>
</dbReference>
<evidence type="ECO:0000256" key="5">
    <source>
        <dbReference type="ARBA" id="ARBA00022692"/>
    </source>
</evidence>
<evidence type="ECO:0000256" key="7">
    <source>
        <dbReference type="ARBA" id="ARBA00023136"/>
    </source>
</evidence>
<sequence>MQNLIAAAQASFLGALPTPGAIAATLAAVMAAALLRGFTGFGFALAAVPLMGLVMAPAKAVPIAVLLQLLGGLADLRRNRRDCHWPSLRWLIVGAVIGSPLGVLALSVAPAPVARIVISVIIALAVLMLGRGFALAAVPSRFATVLVGATSGLFNGLAAMPSPPAIVYYMSGPFRAATARASLLVFFLATSIAAFTSIVAVGLASSAVVWLAVLALPVMLLGTWIGELGFRRGTERLHRHVSIVSLGVIALISAAKGFSELM</sequence>
<keyword evidence="3" id="KW-0813">Transport</keyword>
<dbReference type="PANTHER" id="PTHR30269:SF37">
    <property type="entry name" value="MEMBRANE TRANSPORTER PROTEIN"/>
    <property type="match status" value="1"/>
</dbReference>
<keyword evidence="10" id="KW-1185">Reference proteome</keyword>
<dbReference type="Proteomes" id="UP000008809">
    <property type="component" value="Chromosome"/>
</dbReference>
<feature type="transmembrane region" description="Helical" evidence="8">
    <location>
        <begin position="237"/>
        <end position="255"/>
    </location>
</feature>
<evidence type="ECO:0000256" key="1">
    <source>
        <dbReference type="ARBA" id="ARBA00004651"/>
    </source>
</evidence>
<dbReference type="InterPro" id="IPR002781">
    <property type="entry name" value="TM_pro_TauE-like"/>
</dbReference>
<evidence type="ECO:0000256" key="2">
    <source>
        <dbReference type="ARBA" id="ARBA00009142"/>
    </source>
</evidence>
<evidence type="ECO:0000256" key="3">
    <source>
        <dbReference type="ARBA" id="ARBA00022448"/>
    </source>
</evidence>